<dbReference type="SUPFAM" id="SSF52833">
    <property type="entry name" value="Thioredoxin-like"/>
    <property type="match status" value="1"/>
</dbReference>
<evidence type="ECO:0000313" key="1">
    <source>
        <dbReference type="EMBL" id="AXK43456.1"/>
    </source>
</evidence>
<dbReference type="InterPro" id="IPR007332">
    <property type="entry name" value="DUF411"/>
</dbReference>
<reference evidence="2" key="1">
    <citation type="submission" date="2018-07" db="EMBL/GenBank/DDBJ databases">
        <title>Genome sequence of Erythrobacter strain YH-07, an antagonistic bacterium isolated from Yellow Sea.</title>
        <authorList>
            <person name="Tang T."/>
            <person name="Liu Q."/>
            <person name="Sun X."/>
        </authorList>
    </citation>
    <scope>NUCLEOTIDE SEQUENCE [LARGE SCALE GENOMIC DNA]</scope>
    <source>
        <strain evidence="2">YH-07</strain>
    </source>
</reference>
<dbReference type="OrthoDB" id="14727at2"/>
<evidence type="ECO:0000313" key="2">
    <source>
        <dbReference type="Proteomes" id="UP000254508"/>
    </source>
</evidence>
<dbReference type="EMBL" id="CP031357">
    <property type="protein sequence ID" value="AXK43456.1"/>
    <property type="molecule type" value="Genomic_DNA"/>
</dbReference>
<organism evidence="1 2">
    <name type="scientific">Erythrobacter aureus</name>
    <dbReference type="NCBI Taxonomy" id="2182384"/>
    <lineage>
        <taxon>Bacteria</taxon>
        <taxon>Pseudomonadati</taxon>
        <taxon>Pseudomonadota</taxon>
        <taxon>Alphaproteobacteria</taxon>
        <taxon>Sphingomonadales</taxon>
        <taxon>Erythrobacteraceae</taxon>
        <taxon>Erythrobacter/Porphyrobacter group</taxon>
        <taxon>Erythrobacter</taxon>
    </lineage>
</organism>
<sequence length="123" mass="13468">MYRDPNCGCCHKWAEQMEAKLKVDIAVVNRADMVQVKKARGVPADLASCHTMTVAGYVIEGHVPAKEIQRLLKEKPRGVTGLAVPGMPLGSPGMEAPGHEQHYQPYKVVAFGKSGTRTYASYR</sequence>
<dbReference type="Proteomes" id="UP000254508">
    <property type="component" value="Chromosome"/>
</dbReference>
<proteinExistence type="predicted"/>
<accession>A0A345YHQ4</accession>
<dbReference type="InterPro" id="IPR036249">
    <property type="entry name" value="Thioredoxin-like_sf"/>
</dbReference>
<protein>
    <submittedName>
        <fullName evidence="1">DUF411 domain-containing protein</fullName>
    </submittedName>
</protein>
<name>A0A345YHQ4_9SPHN</name>
<keyword evidence="2" id="KW-1185">Reference proteome</keyword>
<dbReference type="AlphaFoldDB" id="A0A345YHQ4"/>
<dbReference type="KEGG" id="err:DVR09_03800"/>
<dbReference type="Pfam" id="PF04214">
    <property type="entry name" value="DUF411"/>
    <property type="match status" value="1"/>
</dbReference>
<gene>
    <name evidence="1" type="ORF">DVR09_03800</name>
</gene>